<accession>A0A7W7VGN3</accession>
<proteinExistence type="predicted"/>
<keyword evidence="3" id="KW-1185">Reference proteome</keyword>
<reference evidence="2 3" key="1">
    <citation type="submission" date="2020-08" db="EMBL/GenBank/DDBJ databases">
        <title>Genomic Encyclopedia of Type Strains, Phase III (KMG-III): the genomes of soil and plant-associated and newly described type strains.</title>
        <authorList>
            <person name="Whitman W."/>
        </authorList>
    </citation>
    <scope>NUCLEOTIDE SEQUENCE [LARGE SCALE GENOMIC DNA]</scope>
    <source>
        <strain evidence="2 3">CECT 8960</strain>
    </source>
</reference>
<evidence type="ECO:0000256" key="1">
    <source>
        <dbReference type="SAM" id="MobiDB-lite"/>
    </source>
</evidence>
<feature type="region of interest" description="Disordered" evidence="1">
    <location>
        <begin position="1"/>
        <end position="30"/>
    </location>
</feature>
<sequence length="138" mass="14356">MNTGLRPTRSARMAHSGSAASATTLASTPTQSIGVRASSSVLTAKLSAYTVKIVLTDATMAAHTTRSTSRQWSRNNSTTGMRATVVCSNTGVSSSLRRIRYPTTTTITLAKKGIRHPQASRSSSGNAATGRNAAVAMI</sequence>
<feature type="compositionally biased region" description="Low complexity" evidence="1">
    <location>
        <begin position="14"/>
        <end position="30"/>
    </location>
</feature>
<comment type="caution">
    <text evidence="2">The sequence shown here is derived from an EMBL/GenBank/DDBJ whole genome shotgun (WGS) entry which is preliminary data.</text>
</comment>
<dbReference type="EMBL" id="JACHJQ010000006">
    <property type="protein sequence ID" value="MBB4909612.1"/>
    <property type="molecule type" value="Genomic_DNA"/>
</dbReference>
<dbReference type="AlphaFoldDB" id="A0A7W7VGN3"/>
<dbReference type="Proteomes" id="UP000520767">
    <property type="component" value="Unassembled WGS sequence"/>
</dbReference>
<name>A0A7W7VGN3_9PSEU</name>
<gene>
    <name evidence="2" type="ORF">FHR82_005870</name>
</gene>
<organism evidence="2 3">
    <name type="scientific">Actinophytocola algeriensis</name>
    <dbReference type="NCBI Taxonomy" id="1768010"/>
    <lineage>
        <taxon>Bacteria</taxon>
        <taxon>Bacillati</taxon>
        <taxon>Actinomycetota</taxon>
        <taxon>Actinomycetes</taxon>
        <taxon>Pseudonocardiales</taxon>
        <taxon>Pseudonocardiaceae</taxon>
    </lineage>
</organism>
<evidence type="ECO:0000313" key="2">
    <source>
        <dbReference type="EMBL" id="MBB4909612.1"/>
    </source>
</evidence>
<protein>
    <submittedName>
        <fullName evidence="2">Uncharacterized protein</fullName>
    </submittedName>
</protein>
<evidence type="ECO:0000313" key="3">
    <source>
        <dbReference type="Proteomes" id="UP000520767"/>
    </source>
</evidence>